<dbReference type="CDD" id="cd00207">
    <property type="entry name" value="fer2"/>
    <property type="match status" value="1"/>
</dbReference>
<dbReference type="GO" id="GO:0046872">
    <property type="term" value="F:metal ion binding"/>
    <property type="evidence" value="ECO:0007669"/>
    <property type="project" value="UniProtKB-KW"/>
</dbReference>
<dbReference type="Gene3D" id="2.40.30.10">
    <property type="entry name" value="Translation factors"/>
    <property type="match status" value="1"/>
</dbReference>
<feature type="domain" description="FAD-binding FR-type" evidence="3">
    <location>
        <begin position="5"/>
        <end position="111"/>
    </location>
</feature>
<keyword evidence="4" id="KW-0503">Monooxygenase</keyword>
<dbReference type="HAMAP" id="MF_02098">
    <property type="entry name" value="Carnitine_monoox_B"/>
    <property type="match status" value="1"/>
</dbReference>
<comment type="cofactor">
    <cofactor evidence="1">
        <name>[2Fe-2S] cluster</name>
        <dbReference type="ChEBI" id="CHEBI:190135"/>
    </cofactor>
    <text evidence="1">Binds 1 2Fe-2S cluster.</text>
</comment>
<dbReference type="GO" id="GO:0051537">
    <property type="term" value="F:2 iron, 2 sulfur cluster binding"/>
    <property type="evidence" value="ECO:0007669"/>
    <property type="project" value="UniProtKB-UniRule"/>
</dbReference>
<dbReference type="Gene3D" id="3.40.50.80">
    <property type="entry name" value="Nucleotide-binding domain of ferredoxin-NADP reductase (FNR) module"/>
    <property type="match status" value="1"/>
</dbReference>
<keyword evidence="1" id="KW-0520">NAD</keyword>
<dbReference type="InterPro" id="IPR012675">
    <property type="entry name" value="Beta-grasp_dom_sf"/>
</dbReference>
<dbReference type="Gene3D" id="3.10.20.30">
    <property type="match status" value="1"/>
</dbReference>
<comment type="catalytic activity">
    <reaction evidence="1">
        <text>(R)-carnitine + NADPH + O2 + H(+) = (3R)-3-hydroxy-4-oxobutanoate + trimethylamine + NADP(+) + H2O</text>
        <dbReference type="Rhea" id="RHEA:55368"/>
        <dbReference type="ChEBI" id="CHEBI:15377"/>
        <dbReference type="ChEBI" id="CHEBI:15378"/>
        <dbReference type="ChEBI" id="CHEBI:15379"/>
        <dbReference type="ChEBI" id="CHEBI:16347"/>
        <dbReference type="ChEBI" id="CHEBI:57783"/>
        <dbReference type="ChEBI" id="CHEBI:58349"/>
        <dbReference type="ChEBI" id="CHEBI:58389"/>
        <dbReference type="ChEBI" id="CHEBI:138809"/>
        <dbReference type="EC" id="1.14.13.239"/>
    </reaction>
</comment>
<feature type="binding site" evidence="1">
    <location>
        <position position="280"/>
    </location>
    <ligand>
        <name>[2Fe-2S] cluster</name>
        <dbReference type="ChEBI" id="CHEBI:190135"/>
    </ligand>
</feature>
<comment type="similarity">
    <text evidence="1">Belongs to the PDR/VanB family. CntB subfamily.</text>
</comment>
<gene>
    <name evidence="4" type="primary">yeaX_1</name>
    <name evidence="4" type="ORF">LMG3458_01304</name>
</gene>
<dbReference type="AlphaFoldDB" id="A0A6S7A4N1"/>
<dbReference type="Proteomes" id="UP000494111">
    <property type="component" value="Unassembled WGS sequence"/>
</dbReference>
<dbReference type="Pfam" id="PF00111">
    <property type="entry name" value="Fer2"/>
    <property type="match status" value="1"/>
</dbReference>
<dbReference type="PANTHER" id="PTHR30212:SF2">
    <property type="entry name" value="PROTEIN YIIM"/>
    <property type="match status" value="1"/>
</dbReference>
<name>A0A6S7A4N1_9BURK</name>
<comment type="catalytic activity">
    <reaction evidence="1">
        <text>(R)-carnitine + NADH + O2 + H(+) = (3R)-3-hydroxy-4-oxobutanoate + trimethylamine + NAD(+) + H2O</text>
        <dbReference type="Rhea" id="RHEA:55396"/>
        <dbReference type="ChEBI" id="CHEBI:15377"/>
        <dbReference type="ChEBI" id="CHEBI:15378"/>
        <dbReference type="ChEBI" id="CHEBI:15379"/>
        <dbReference type="ChEBI" id="CHEBI:16347"/>
        <dbReference type="ChEBI" id="CHEBI:57540"/>
        <dbReference type="ChEBI" id="CHEBI:57945"/>
        <dbReference type="ChEBI" id="CHEBI:58389"/>
        <dbReference type="ChEBI" id="CHEBI:138809"/>
        <dbReference type="EC" id="1.14.13.239"/>
    </reaction>
</comment>
<dbReference type="UniPathway" id="UPA00117"/>
<comment type="cofactor">
    <cofactor evidence="1">
        <name>FMN</name>
        <dbReference type="ChEBI" id="CHEBI:58210"/>
    </cofactor>
</comment>
<proteinExistence type="inferred from homology"/>
<dbReference type="EMBL" id="CADIJO010000003">
    <property type="protein sequence ID" value="CAB3675014.1"/>
    <property type="molecule type" value="Genomic_DNA"/>
</dbReference>
<dbReference type="CDD" id="cd06185">
    <property type="entry name" value="PDR_like"/>
    <property type="match status" value="1"/>
</dbReference>
<feature type="binding site" evidence="1">
    <location>
        <position position="272"/>
    </location>
    <ligand>
        <name>[2Fe-2S] cluster</name>
        <dbReference type="ChEBI" id="CHEBI:190135"/>
    </ligand>
</feature>
<comment type="pathway">
    <text evidence="1">Amine and polyamine metabolism; carnitine metabolism.</text>
</comment>
<keyword evidence="1" id="KW-0285">Flavoprotein</keyword>
<evidence type="ECO:0000259" key="3">
    <source>
        <dbReference type="PROSITE" id="PS51384"/>
    </source>
</evidence>
<dbReference type="InterPro" id="IPR039261">
    <property type="entry name" value="FNR_nucleotide-bd"/>
</dbReference>
<evidence type="ECO:0000256" key="1">
    <source>
        <dbReference type="HAMAP-Rule" id="MF_02098"/>
    </source>
</evidence>
<feature type="binding site" evidence="1">
    <location>
        <position position="310"/>
    </location>
    <ligand>
        <name>[2Fe-2S] cluster</name>
        <dbReference type="ChEBI" id="CHEBI:190135"/>
    </ligand>
</feature>
<dbReference type="InterPro" id="IPR001041">
    <property type="entry name" value="2Fe-2S_ferredoxin-type"/>
</dbReference>
<dbReference type="InterPro" id="IPR039003">
    <property type="entry name" value="Carnitine_monoox_B"/>
</dbReference>
<dbReference type="SUPFAM" id="SSF63380">
    <property type="entry name" value="Riboflavin synthase domain-like"/>
    <property type="match status" value="1"/>
</dbReference>
<accession>A0A6S7A4N1</accession>
<protein>
    <recommendedName>
        <fullName evidence="1">Carnitine monooxygenase reductase subunit</fullName>
        <ecNumber evidence="1">1.14.13.239</ecNumber>
    </recommendedName>
    <alternativeName>
        <fullName evidence="1">Carnitine monooxygenase beta subunit</fullName>
    </alternativeName>
</protein>
<feature type="domain" description="2Fe-2S ferredoxin-type" evidence="2">
    <location>
        <begin position="237"/>
        <end position="323"/>
    </location>
</feature>
<dbReference type="PRINTS" id="PR00409">
    <property type="entry name" value="PHDIOXRDTASE"/>
</dbReference>
<comment type="function">
    <text evidence="1">Converts carnitine to trimethylamine and malic semialdehyde.</text>
</comment>
<keyword evidence="1" id="KW-0288">FMN</keyword>
<dbReference type="RefSeq" id="WP_175191573.1">
    <property type="nucleotide sequence ID" value="NZ_CADIJO010000003.1"/>
</dbReference>
<keyword evidence="1" id="KW-0411">Iron-sulfur</keyword>
<dbReference type="PROSITE" id="PS00197">
    <property type="entry name" value="2FE2S_FER_1"/>
    <property type="match status" value="1"/>
</dbReference>
<dbReference type="InterPro" id="IPR052353">
    <property type="entry name" value="Benzoxazolinone_Detox_Enz"/>
</dbReference>
<dbReference type="SUPFAM" id="SSF52343">
    <property type="entry name" value="Ferredoxin reductase-like, C-terminal NADP-linked domain"/>
    <property type="match status" value="1"/>
</dbReference>
<evidence type="ECO:0000259" key="2">
    <source>
        <dbReference type="PROSITE" id="PS51085"/>
    </source>
</evidence>
<sequence length="323" mass="35138">MTKTHENIDVRVTDVEQVSARVKRFTLERLDGEPLPPFTGGSHVIVQMHDAQGKRFSNAYSLMSDPADTRQYQIGVRLEEQSRGGSAFMHGQVSTGSELVITAPNNLFALADSHGRHVMVAGGIGITPFLAQLPELHRRAANYELHYAYRAPEHAAFRDDLIGSPYAARVRFHVDSQGEKLDLAALAQGLQEHDHLYVCGPRPLIDAVIAAATAVGIPADRVHWEQFAAAPAPGGAFTVVLARSGTELRVEAGSSILQAIEASNAADVECLCREGVCGTCETRILEGQAEHFDQYLSDEEKAAQQTMMICVSRARGDRLVLDL</sequence>
<keyword evidence="1" id="KW-0408">Iron</keyword>
<feature type="binding site" evidence="1">
    <location>
        <position position="277"/>
    </location>
    <ligand>
        <name>[2Fe-2S] cluster</name>
        <dbReference type="ChEBI" id="CHEBI:190135"/>
    </ligand>
</feature>
<organism evidence="4 5">
    <name type="scientific">Achromobacter deleyi</name>
    <dbReference type="NCBI Taxonomy" id="1353891"/>
    <lineage>
        <taxon>Bacteria</taxon>
        <taxon>Pseudomonadati</taxon>
        <taxon>Pseudomonadota</taxon>
        <taxon>Betaproteobacteria</taxon>
        <taxon>Burkholderiales</taxon>
        <taxon>Alcaligenaceae</taxon>
        <taxon>Achromobacter</taxon>
    </lineage>
</organism>
<evidence type="ECO:0000313" key="5">
    <source>
        <dbReference type="Proteomes" id="UP000494111"/>
    </source>
</evidence>
<keyword evidence="1" id="KW-0479">Metal-binding</keyword>
<dbReference type="PANTHER" id="PTHR30212">
    <property type="entry name" value="PROTEIN YIIM"/>
    <property type="match status" value="1"/>
</dbReference>
<dbReference type="InterPro" id="IPR036010">
    <property type="entry name" value="2Fe-2S_ferredoxin-like_sf"/>
</dbReference>
<dbReference type="GO" id="GO:0016709">
    <property type="term" value="F:oxidoreductase activity, acting on paired donors, with incorporation or reduction of molecular oxygen, NAD(P)H as one donor, and incorporation of one atom of oxygen"/>
    <property type="evidence" value="ECO:0007669"/>
    <property type="project" value="UniProtKB-UniRule"/>
</dbReference>
<dbReference type="InterPro" id="IPR017938">
    <property type="entry name" value="Riboflavin_synthase-like_b-brl"/>
</dbReference>
<dbReference type="InterPro" id="IPR006058">
    <property type="entry name" value="2Fe2S_fd_BS"/>
</dbReference>
<reference evidence="4 5" key="1">
    <citation type="submission" date="2020-04" db="EMBL/GenBank/DDBJ databases">
        <authorList>
            <person name="De Canck E."/>
        </authorList>
    </citation>
    <scope>NUCLEOTIDE SEQUENCE [LARGE SCALE GENOMIC DNA]</scope>
    <source>
        <strain evidence="4 5">LMG 3458</strain>
    </source>
</reference>
<keyword evidence="1" id="KW-0521">NADP</keyword>
<evidence type="ECO:0000313" key="4">
    <source>
        <dbReference type="EMBL" id="CAB3675014.1"/>
    </source>
</evidence>
<dbReference type="PROSITE" id="PS51085">
    <property type="entry name" value="2FE2S_FER_2"/>
    <property type="match status" value="1"/>
</dbReference>
<keyword evidence="1" id="KW-0001">2Fe-2S</keyword>
<comment type="subunit">
    <text evidence="1">Composed of an oxygenase subunit and a reductase subunit.</text>
</comment>
<keyword evidence="1 4" id="KW-0560">Oxidoreductase</keyword>
<dbReference type="SUPFAM" id="SSF54292">
    <property type="entry name" value="2Fe-2S ferredoxin-like"/>
    <property type="match status" value="1"/>
</dbReference>
<dbReference type="PROSITE" id="PS51384">
    <property type="entry name" value="FAD_FR"/>
    <property type="match status" value="1"/>
</dbReference>
<dbReference type="InterPro" id="IPR017927">
    <property type="entry name" value="FAD-bd_FR_type"/>
</dbReference>
<dbReference type="EC" id="1.14.13.239" evidence="1"/>
<dbReference type="GO" id="GO:0009437">
    <property type="term" value="P:carnitine metabolic process"/>
    <property type="evidence" value="ECO:0007669"/>
    <property type="project" value="UniProtKB-UniRule"/>
</dbReference>